<proteinExistence type="predicted"/>
<evidence type="ECO:0000313" key="1">
    <source>
        <dbReference type="EMBL" id="KAI7993399.1"/>
    </source>
</evidence>
<evidence type="ECO:0000313" key="2">
    <source>
        <dbReference type="Proteomes" id="UP001060215"/>
    </source>
</evidence>
<gene>
    <name evidence="1" type="ORF">LOK49_LG11G00523</name>
</gene>
<organism evidence="1 2">
    <name type="scientific">Camellia lanceoleosa</name>
    <dbReference type="NCBI Taxonomy" id="1840588"/>
    <lineage>
        <taxon>Eukaryota</taxon>
        <taxon>Viridiplantae</taxon>
        <taxon>Streptophyta</taxon>
        <taxon>Embryophyta</taxon>
        <taxon>Tracheophyta</taxon>
        <taxon>Spermatophyta</taxon>
        <taxon>Magnoliopsida</taxon>
        <taxon>eudicotyledons</taxon>
        <taxon>Gunneridae</taxon>
        <taxon>Pentapetalae</taxon>
        <taxon>asterids</taxon>
        <taxon>Ericales</taxon>
        <taxon>Theaceae</taxon>
        <taxon>Camellia</taxon>
    </lineage>
</organism>
<comment type="caution">
    <text evidence="1">The sequence shown here is derived from an EMBL/GenBank/DDBJ whole genome shotgun (WGS) entry which is preliminary data.</text>
</comment>
<accession>A0ACC0FXI6</accession>
<sequence length="168" mass="18610">MSRGCPLGCCTKPPLIIAADKPSKRLRIRGQTVKKSSISEDFWSTSTCEMDNSIVQSQRSGSSMSTSNLPLDPHKEGLVLWNQTRQQWIGNKRSQNRTQVPKPKLSLKSKSTIDVEFASRRLNVDGKVIKARISNTAAGQESYISNNNLGKHTLSASSKLHATKPCWK</sequence>
<keyword evidence="2" id="KW-1185">Reference proteome</keyword>
<dbReference type="Proteomes" id="UP001060215">
    <property type="component" value="Chromosome 12"/>
</dbReference>
<reference evidence="1 2" key="1">
    <citation type="journal article" date="2022" name="Plant J.">
        <title>Chromosome-level genome of Camellia lanceoleosa provides a valuable resource for understanding genome evolution and self-incompatibility.</title>
        <authorList>
            <person name="Gong W."/>
            <person name="Xiao S."/>
            <person name="Wang L."/>
            <person name="Liao Z."/>
            <person name="Chang Y."/>
            <person name="Mo W."/>
            <person name="Hu G."/>
            <person name="Li W."/>
            <person name="Zhao G."/>
            <person name="Zhu H."/>
            <person name="Hu X."/>
            <person name="Ji K."/>
            <person name="Xiang X."/>
            <person name="Song Q."/>
            <person name="Yuan D."/>
            <person name="Jin S."/>
            <person name="Zhang L."/>
        </authorList>
    </citation>
    <scope>NUCLEOTIDE SEQUENCE [LARGE SCALE GENOMIC DNA]</scope>
    <source>
        <strain evidence="1">SQ_2022a</strain>
    </source>
</reference>
<name>A0ACC0FXI6_9ERIC</name>
<dbReference type="EMBL" id="CM045769">
    <property type="protein sequence ID" value="KAI7993399.1"/>
    <property type="molecule type" value="Genomic_DNA"/>
</dbReference>
<protein>
    <submittedName>
        <fullName evidence="1">Ras-related protein RABA1c</fullName>
    </submittedName>
</protein>